<sequence length="170" mass="18828">MNQKAILIVALRVTALILLVTSIDDIGKLLVRDVPMLEFGGYNDNPLEKKLVVDYSVLLPFLAKVLLIIILWFFPTLLLNKISGLPKEDVYPTAESFIMPLVSIIGLYFVASSIIGLLTVIFMPMFGQGVNITAFFLIPMIIEFAVGLWLLLGNKGLVGLIYKLRSTKVS</sequence>
<keyword evidence="1" id="KW-0812">Transmembrane</keyword>
<accession>A0ABP8IJI0</accession>
<reference evidence="3" key="1">
    <citation type="journal article" date="2019" name="Int. J. Syst. Evol. Microbiol.">
        <title>The Global Catalogue of Microorganisms (GCM) 10K type strain sequencing project: providing services to taxonomists for standard genome sequencing and annotation.</title>
        <authorList>
            <consortium name="The Broad Institute Genomics Platform"/>
            <consortium name="The Broad Institute Genome Sequencing Center for Infectious Disease"/>
            <person name="Wu L."/>
            <person name="Ma J."/>
        </authorList>
    </citation>
    <scope>NUCLEOTIDE SEQUENCE [LARGE SCALE GENOMIC DNA]</scope>
    <source>
        <strain evidence="3">JCM 17728</strain>
    </source>
</reference>
<keyword evidence="3" id="KW-1185">Reference proteome</keyword>
<evidence type="ECO:0000256" key="1">
    <source>
        <dbReference type="SAM" id="Phobius"/>
    </source>
</evidence>
<evidence type="ECO:0000313" key="3">
    <source>
        <dbReference type="Proteomes" id="UP001501011"/>
    </source>
</evidence>
<protein>
    <recommendedName>
        <fullName evidence="4">DUF2975 domain-containing protein</fullName>
    </recommendedName>
</protein>
<keyword evidence="1" id="KW-1133">Transmembrane helix</keyword>
<evidence type="ECO:0000313" key="2">
    <source>
        <dbReference type="EMBL" id="GAA4359770.1"/>
    </source>
</evidence>
<proteinExistence type="predicted"/>
<feature type="transmembrane region" description="Helical" evidence="1">
    <location>
        <begin position="132"/>
        <end position="152"/>
    </location>
</feature>
<organism evidence="2 3">
    <name type="scientific">Kangiella marina</name>
    <dbReference type="NCBI Taxonomy" id="1079178"/>
    <lineage>
        <taxon>Bacteria</taxon>
        <taxon>Pseudomonadati</taxon>
        <taxon>Pseudomonadota</taxon>
        <taxon>Gammaproteobacteria</taxon>
        <taxon>Kangiellales</taxon>
        <taxon>Kangiellaceae</taxon>
        <taxon>Kangiella</taxon>
    </lineage>
</organism>
<feature type="transmembrane region" description="Helical" evidence="1">
    <location>
        <begin position="57"/>
        <end position="80"/>
    </location>
</feature>
<comment type="caution">
    <text evidence="2">The sequence shown here is derived from an EMBL/GenBank/DDBJ whole genome shotgun (WGS) entry which is preliminary data.</text>
</comment>
<keyword evidence="1" id="KW-0472">Membrane</keyword>
<gene>
    <name evidence="2" type="ORF">GCM10023151_10950</name>
</gene>
<dbReference type="RefSeq" id="WP_345292196.1">
    <property type="nucleotide sequence ID" value="NZ_BAABFV010000001.1"/>
</dbReference>
<dbReference type="EMBL" id="BAABFV010000001">
    <property type="protein sequence ID" value="GAA4359770.1"/>
    <property type="molecule type" value="Genomic_DNA"/>
</dbReference>
<dbReference type="Proteomes" id="UP001501011">
    <property type="component" value="Unassembled WGS sequence"/>
</dbReference>
<feature type="transmembrane region" description="Helical" evidence="1">
    <location>
        <begin position="101"/>
        <end position="126"/>
    </location>
</feature>
<name>A0ABP8IJI0_9GAMM</name>
<evidence type="ECO:0008006" key="4">
    <source>
        <dbReference type="Google" id="ProtNLM"/>
    </source>
</evidence>